<feature type="compositionally biased region" description="Polar residues" evidence="1">
    <location>
        <begin position="690"/>
        <end position="699"/>
    </location>
</feature>
<dbReference type="RefSeq" id="XP_003008597.1">
    <property type="nucleotide sequence ID" value="XM_003008551.1"/>
</dbReference>
<feature type="compositionally biased region" description="Basic and acidic residues" evidence="1">
    <location>
        <begin position="1192"/>
        <end position="1202"/>
    </location>
</feature>
<feature type="compositionally biased region" description="Polar residues" evidence="1">
    <location>
        <begin position="594"/>
        <end position="603"/>
    </location>
</feature>
<protein>
    <recommendedName>
        <fullName evidence="4">Flo11</fullName>
    </recommendedName>
</protein>
<dbReference type="Proteomes" id="UP000008698">
    <property type="component" value="Unassembled WGS sequence"/>
</dbReference>
<feature type="compositionally biased region" description="Polar residues" evidence="1">
    <location>
        <begin position="937"/>
        <end position="959"/>
    </location>
</feature>
<name>C9S571_VERA1</name>
<organism evidence="3">
    <name type="scientific">Verticillium alfalfae (strain VaMs.102 / ATCC MYA-4576 / FGSC 10136)</name>
    <name type="common">Verticillium wilt of alfalfa</name>
    <name type="synonym">Verticillium albo-atrum</name>
    <dbReference type="NCBI Taxonomy" id="526221"/>
    <lineage>
        <taxon>Eukaryota</taxon>
        <taxon>Fungi</taxon>
        <taxon>Dikarya</taxon>
        <taxon>Ascomycota</taxon>
        <taxon>Pezizomycotina</taxon>
        <taxon>Sordariomycetes</taxon>
        <taxon>Hypocreomycetidae</taxon>
        <taxon>Glomerellales</taxon>
        <taxon>Plectosphaerellaceae</taxon>
        <taxon>Verticillium</taxon>
    </lineage>
</organism>
<feature type="region of interest" description="Disordered" evidence="1">
    <location>
        <begin position="1137"/>
        <end position="1202"/>
    </location>
</feature>
<feature type="compositionally biased region" description="Acidic residues" evidence="1">
    <location>
        <begin position="389"/>
        <end position="401"/>
    </location>
</feature>
<feature type="region of interest" description="Disordered" evidence="1">
    <location>
        <begin position="306"/>
        <end position="352"/>
    </location>
</feature>
<feature type="compositionally biased region" description="Basic and acidic residues" evidence="1">
    <location>
        <begin position="835"/>
        <end position="845"/>
    </location>
</feature>
<feature type="compositionally biased region" description="Low complexity" evidence="1">
    <location>
        <begin position="634"/>
        <end position="646"/>
    </location>
</feature>
<dbReference type="EMBL" id="DS985214">
    <property type="protein sequence ID" value="EEY14171.1"/>
    <property type="molecule type" value="Genomic_DNA"/>
</dbReference>
<reference evidence="3" key="1">
    <citation type="journal article" date="2011" name="PLoS Pathog.">
        <title>Comparative genomics yields insights into niche adaptation of plant vascular wilt pathogens.</title>
        <authorList>
            <person name="Klosterman S.J."/>
            <person name="Subbarao K.V."/>
            <person name="Kang S."/>
            <person name="Veronese P."/>
            <person name="Gold S.E."/>
            <person name="Thomma B.P.H.J."/>
            <person name="Chen Z."/>
            <person name="Henrissat B."/>
            <person name="Lee Y.-H."/>
            <person name="Park J."/>
            <person name="Garcia-Pedrajas M.D."/>
            <person name="Barbara D.J."/>
            <person name="Anchieta A."/>
            <person name="de Jonge R."/>
            <person name="Santhanam P."/>
            <person name="Maruthachalam K."/>
            <person name="Atallah Z."/>
            <person name="Amyotte S.G."/>
            <person name="Paz Z."/>
            <person name="Inderbitzin P."/>
            <person name="Hayes R.J."/>
            <person name="Heiman D.I."/>
            <person name="Young S."/>
            <person name="Zeng Q."/>
            <person name="Engels R."/>
            <person name="Galagan J."/>
            <person name="Cuomo C.A."/>
            <person name="Dobinson K.F."/>
            <person name="Ma L.-J."/>
        </authorList>
    </citation>
    <scope>NUCLEOTIDE SEQUENCE [LARGE SCALE GENOMIC DNA]</scope>
    <source>
        <strain evidence="3">VaMs.102 / ATCC MYA-4576 / FGSC 10136</strain>
    </source>
</reference>
<feature type="compositionally biased region" description="Basic and acidic residues" evidence="1">
    <location>
        <begin position="865"/>
        <end position="874"/>
    </location>
</feature>
<dbReference type="STRING" id="526221.C9S571"/>
<dbReference type="OrthoDB" id="5382203at2759"/>
<feature type="region of interest" description="Disordered" evidence="1">
    <location>
        <begin position="1"/>
        <end position="40"/>
    </location>
</feature>
<feature type="compositionally biased region" description="Basic and acidic residues" evidence="1">
    <location>
        <begin position="332"/>
        <end position="352"/>
    </location>
</feature>
<dbReference type="HOGENOM" id="CLU_002983_1_0_1"/>
<feature type="compositionally biased region" description="Polar residues" evidence="1">
    <location>
        <begin position="817"/>
        <end position="827"/>
    </location>
</feature>
<feature type="compositionally biased region" description="Polar residues" evidence="1">
    <location>
        <begin position="1137"/>
        <end position="1150"/>
    </location>
</feature>
<feature type="compositionally biased region" description="Polar residues" evidence="1">
    <location>
        <begin position="422"/>
        <end position="433"/>
    </location>
</feature>
<feature type="compositionally biased region" description="Basic and acidic residues" evidence="1">
    <location>
        <begin position="922"/>
        <end position="936"/>
    </location>
</feature>
<feature type="compositionally biased region" description="Acidic residues" evidence="1">
    <location>
        <begin position="606"/>
        <end position="618"/>
    </location>
</feature>
<feature type="compositionally biased region" description="Basic and acidic residues" evidence="1">
    <location>
        <begin position="993"/>
        <end position="1002"/>
    </location>
</feature>
<dbReference type="KEGG" id="val:VDBG_00278"/>
<dbReference type="AlphaFoldDB" id="C9S571"/>
<dbReference type="GeneID" id="9528786"/>
<dbReference type="OMA" id="ETIHYTL"/>
<proteinExistence type="predicted"/>
<feature type="compositionally biased region" description="Polar residues" evidence="1">
    <location>
        <begin position="763"/>
        <end position="774"/>
    </location>
</feature>
<evidence type="ECO:0008006" key="4">
    <source>
        <dbReference type="Google" id="ProtNLM"/>
    </source>
</evidence>
<feature type="compositionally biased region" description="Polar residues" evidence="1">
    <location>
        <begin position="312"/>
        <end position="329"/>
    </location>
</feature>
<evidence type="ECO:0000313" key="3">
    <source>
        <dbReference type="Proteomes" id="UP000008698"/>
    </source>
</evidence>
<accession>C9S571</accession>
<sequence length="1202" mass="130974">MAASSTTDSTLSRPSSIAPPASRRLPRSRSQSFSSDRPSTIMSHSLISPPLSVSPEAAFIAASAASQIVTNDHDSHADTWYDQHGIEPAGETALVSPGALKLVNSFLDQLLFNFLQVSRATTLTALRPAVSEVLKPKLAKDAINNADEELREYLGGADEDEFAAPRDTHSLRDWDLELVWKRTRLRCMVYSSLGDMEEEDEDFYTEQENLEPGAEEQGSEIISPAVAIFLTSILEFMGEAALVLAGQAAYHRMRTNFERSLKDGSKSHNDIADRIVVEELDMERVALDRTLGRLWRAWKKRIRSPIPDTPRRFSQSSRGHFRQGSSPSETARALDRTEETESGFKEKVLEEKEPAMDRVEEFVKASAIPLPVGDHDIDEIEVPGLISYSDDEGDGDEEDDDNERRAPRPKSMMIFSHLFTNALPSPTWSQPRTPLSPIPSSRKRSNSLPTPSPSPYDLPAAKRPKVEAFPSKLADEVDVDSDKAISTEIITEAVESTEGSALAAQPLTEDSPISPGISDDSAEAAAKHQNDQASTSEAVQESTSVGQEQAPPEFGRRSSKRMSRIIGSTAVASTAVAAAATAAVTTSATAEKPVQQQQSTRVQDASDGETDEVEDFTEEPQILTSARVSFAGRSSPSVSDSSKVPPINTNIPQRTPSVHSARVIDVVGPKSPIGRSRTPSAEGSERIRPTSLSRRSSVHTPPIVEEKPRPAPIDTLMRNAGPAPGTRSPAERLTRRQGTNLSISEAEEEPDYVPNRDVASRYAPQTPNELQTQFEESDQPIFGSAVRQPGSPRQEHHPATTKVTILSTTDSREEPYSASNGHTTSIGVVSVERQSPGRDSPERARQIHTSGSSGSSNAGKIRPLRTSEESKGSPRVENVARNFEELIQSDQTIQYTLTPENMRDVKPSRSAQNSPVAGPKSRRSEDVRVADRERSHPSSNTAVKRSGSTSRATGLNSHPVSEPKPNAKPTGYIPRAPPNASTNRSKSGGPQARDARVPRESMIDFADFIRSTGPTGENGPAPLRNGNGQVPSVKNSIDSRRVSSNSNRPRLQARDAAVDSREDNSDLIDFIRRGPPSSHNNPRIPRHVAPFRSTMDSDQMTGAIGGKAIDASLPNIRYSQASTNVTDVTMPSVQSSVNSQSALIKNNRQNDVIDEEDLMPKRTQRRVKDPYAIDFSDEEDEDDLDGPPRPPQKQEEKPGGFS</sequence>
<feature type="compositionally biased region" description="Low complexity" evidence="1">
    <location>
        <begin position="578"/>
        <end position="590"/>
    </location>
</feature>
<evidence type="ECO:0000313" key="2">
    <source>
        <dbReference type="EMBL" id="EEY14171.1"/>
    </source>
</evidence>
<feature type="region of interest" description="Disordered" evidence="1">
    <location>
        <begin position="578"/>
        <end position="1060"/>
    </location>
</feature>
<feature type="compositionally biased region" description="Polar residues" evidence="1">
    <location>
        <begin position="847"/>
        <end position="858"/>
    </location>
</feature>
<feature type="compositionally biased region" description="Polar residues" evidence="1">
    <location>
        <begin position="979"/>
        <end position="988"/>
    </location>
</feature>
<feature type="compositionally biased region" description="Polar residues" evidence="1">
    <location>
        <begin position="1"/>
        <end position="11"/>
    </location>
</feature>
<feature type="compositionally biased region" description="Polar residues" evidence="1">
    <location>
        <begin position="888"/>
        <end position="899"/>
    </location>
</feature>
<gene>
    <name evidence="2" type="ORF">VDBG_00278</name>
</gene>
<dbReference type="eggNOG" id="ENOG502QRX2">
    <property type="taxonomic scope" value="Eukaryota"/>
</dbReference>
<feature type="compositionally biased region" description="Low complexity" evidence="1">
    <location>
        <begin position="12"/>
        <end position="39"/>
    </location>
</feature>
<evidence type="ECO:0000256" key="1">
    <source>
        <dbReference type="SAM" id="MobiDB-lite"/>
    </source>
</evidence>
<feature type="region of interest" description="Disordered" evidence="1">
    <location>
        <begin position="386"/>
        <end position="410"/>
    </location>
</feature>
<keyword evidence="3" id="KW-1185">Reference proteome</keyword>
<feature type="compositionally biased region" description="Polar residues" evidence="1">
    <location>
        <begin position="531"/>
        <end position="547"/>
    </location>
</feature>
<feature type="compositionally biased region" description="Low complexity" evidence="1">
    <location>
        <begin position="510"/>
        <end position="519"/>
    </location>
</feature>
<feature type="compositionally biased region" description="Polar residues" evidence="1">
    <location>
        <begin position="647"/>
        <end position="658"/>
    </location>
</feature>
<feature type="compositionally biased region" description="Acidic residues" evidence="1">
    <location>
        <begin position="1175"/>
        <end position="1185"/>
    </location>
</feature>
<feature type="region of interest" description="Disordered" evidence="1">
    <location>
        <begin position="422"/>
        <end position="562"/>
    </location>
</feature>